<dbReference type="InterPro" id="IPR059226">
    <property type="entry name" value="Choice_anch_Q_dom"/>
</dbReference>
<feature type="domain" description="GH29D-like beta-sandwich" evidence="2">
    <location>
        <begin position="1340"/>
        <end position="1407"/>
    </location>
</feature>
<evidence type="ECO:0000256" key="1">
    <source>
        <dbReference type="SAM" id="Phobius"/>
    </source>
</evidence>
<feature type="transmembrane region" description="Helical" evidence="1">
    <location>
        <begin position="1422"/>
        <end position="1440"/>
    </location>
</feature>
<keyword evidence="1" id="KW-0812">Transmembrane</keyword>
<name>A0ABT0EAC2_9GAMM</name>
<proteinExistence type="predicted"/>
<dbReference type="InterPro" id="IPR059177">
    <property type="entry name" value="GH29D-like_dom"/>
</dbReference>
<dbReference type="InterPro" id="IPR011050">
    <property type="entry name" value="Pectin_lyase_fold/virulence"/>
</dbReference>
<dbReference type="Pfam" id="PF13290">
    <property type="entry name" value="CHB_HEX_C_1"/>
    <property type="match status" value="1"/>
</dbReference>
<dbReference type="Proteomes" id="UP001165524">
    <property type="component" value="Unassembled WGS sequence"/>
</dbReference>
<dbReference type="SUPFAM" id="SSF51126">
    <property type="entry name" value="Pectin lyase-like"/>
    <property type="match status" value="1"/>
</dbReference>
<dbReference type="NCBIfam" id="NF041518">
    <property type="entry name" value="choice_anch_Q"/>
    <property type="match status" value="1"/>
</dbReference>
<evidence type="ECO:0000313" key="4">
    <source>
        <dbReference type="Proteomes" id="UP001165524"/>
    </source>
</evidence>
<keyword evidence="1" id="KW-0472">Membrane</keyword>
<dbReference type="EMBL" id="JALKII010000014">
    <property type="protein sequence ID" value="MCK0538786.1"/>
    <property type="molecule type" value="Genomic_DNA"/>
</dbReference>
<organism evidence="3 4">
    <name type="scientific">Alcanivorax quisquiliarum</name>
    <dbReference type="NCBI Taxonomy" id="2933565"/>
    <lineage>
        <taxon>Bacteria</taxon>
        <taxon>Pseudomonadati</taxon>
        <taxon>Pseudomonadota</taxon>
        <taxon>Gammaproteobacteria</taxon>
        <taxon>Oceanospirillales</taxon>
        <taxon>Alcanivoracaceae</taxon>
        <taxon>Alcanivorax</taxon>
    </lineage>
</organism>
<keyword evidence="4" id="KW-1185">Reference proteome</keyword>
<gene>
    <name evidence="3" type="ORF">MU846_13810</name>
</gene>
<comment type="caution">
    <text evidence="3">The sequence shown here is derived from an EMBL/GenBank/DDBJ whole genome shotgun (WGS) entry which is preliminary data.</text>
</comment>
<dbReference type="PANTHER" id="PTHR11319:SF35">
    <property type="entry name" value="OUTER MEMBRANE PROTEIN PMPC-RELATED"/>
    <property type="match status" value="1"/>
</dbReference>
<evidence type="ECO:0000313" key="3">
    <source>
        <dbReference type="EMBL" id="MCK0538786.1"/>
    </source>
</evidence>
<reference evidence="3" key="1">
    <citation type="submission" date="2022-04" db="EMBL/GenBank/DDBJ databases">
        <title>Alcanivorax sp. CY1518 draft genome sequence.</title>
        <authorList>
            <person name="Zhao G."/>
            <person name="An M."/>
        </authorList>
    </citation>
    <scope>NUCLEOTIDE SEQUENCE</scope>
    <source>
        <strain evidence="3">CY1518</strain>
    </source>
</reference>
<sequence>MGAGNSGLKTAAGARWLAGLTGVLLLGASALAQSNMTESVMANAADTPTLSVTQRHGEFYYGRDGGPITLNVWNSGDSATPSALVTVTNTLPSGVTAREVRGDGWSCSVTPVVCTRSDPLVPGARYPAIEMFVIIAVDAGKTPTNTVTVSGGDVIQGGTHSSPFTVRHYIEMSLLVGESVFGEDFQIAAVLDEPPPIEGLTVTFEHYPGAGEWITVGNVPITDGVAELPLNGNHYSARANLFRAYIRGDDAYGFSGTREHIVHKAEQTLTLAPLPRLTLDTLPMTVQASSSAGLPVTLTSSDDSVFTVSGNTLTVAGAGSATLTASQPGRSWSHNAATPVSQVITVQGVEQRITFAVPGPATFGDTPVALVASSDTGLPITFESSDTNVASISGHNAVIHGAGSAVITARQAGDSRYEPASATQTLVVAPAAQTLSFAPLDDQRYPGSPFSMALSATSSEGLPVNFVVESGPAQLDGDNLTITGPGRVTVAATQAGTTNYQPASITRTFTVTTAADAEWTVSQCGNAGEGALAALLPDVVAGNTIRFSPGLVCREATAIRPGSELLLTGLTVDGAGADIEINGAGSHRLIRVESGSAVLRHLLLKDGYTADSGAGLLMSDSDVTLENVRLRNNHAGENGGAVAAIGLRAGPLSLHNVVATGNSAARGGAIWIAEPAPSAGAVYPTELTNITLAGNSAGLFGGGIAYHDARLDDPTHPAGPAAGLRLHHATVIGNQAPQASALYMNAPWAGLELANSIITGGDDIDPAELLHGLPADADIRDSLISDGGYGGQDGDPLLAPVADEQGALAYYALLPGSAAIGACSTVPGIADQRGVPRVDRCDAGAIQSQGFTLKLLDGDQQQTPIGAGFSAPLAVSVISAVGEPVAGGHLEFVAPASGASLHPPVQRVTIDADGRAALHAVANGVVGSYQVTANASGVAQAQDFSLENQQLATDLALTNSGPVSQGSTFSVFAEALTSGALPDGGIDFEVYRDGAWAAVGTIALDAGIARIDLVASGSDGNLLLRARFPGSATHLASAWQQTLVIVYPPLSVTDPDGGGFVPGDSRTLRIGGGEGAAYAIDVRGPDSFRVLDTLACGLASCDYPFTVPATGAFAGVYDISVTDQGTGWQQALSVQVPLHVTVSRPQLLSRDPLRNHTLITVSGATAGSPITVHPDVATSLVLASGTELAGDAPAQGNPALFNLSVLDDLAASRDVQLTASTGSLPEGTATLRAEQSAHYQGTVTGPVGEPVAGASVTLLRGAAGDPMLPLEDDEGRFLASTDALGAFALIAPGSVVGAEDALEISAVDYRTLVTPVAPCLTPCPLVMEASHDAETPRFTPPAGVYAGGVQVRLESTTLDARLRYTTDGSTPTATHGTDVANNTHLLLTENTLLKVVAYRAGLNVSPVAEADYRITSATLKSGSGGVIGGLMLGLLGLLGWRRLR</sequence>
<keyword evidence="1" id="KW-1133">Transmembrane helix</keyword>
<dbReference type="RefSeq" id="WP_246953740.1">
    <property type="nucleotide sequence ID" value="NZ_JALKII010000014.1"/>
</dbReference>
<accession>A0ABT0EAC2</accession>
<dbReference type="PANTHER" id="PTHR11319">
    <property type="entry name" value="G PROTEIN-COUPLED RECEPTOR-RELATED"/>
    <property type="match status" value="1"/>
</dbReference>
<evidence type="ECO:0000259" key="2">
    <source>
        <dbReference type="Pfam" id="PF13290"/>
    </source>
</evidence>
<protein>
    <submittedName>
        <fullName evidence="3">Chitobiase/beta-hexosaminidase C-terminal domain-containing protein</fullName>
    </submittedName>
</protein>